<feature type="compositionally biased region" description="Low complexity" evidence="3">
    <location>
        <begin position="149"/>
        <end position="163"/>
    </location>
</feature>
<dbReference type="PROSITE" id="PS51186">
    <property type="entry name" value="GNAT"/>
    <property type="match status" value="1"/>
</dbReference>
<dbReference type="PANTHER" id="PTHR10545:SF29">
    <property type="entry name" value="GH14572P-RELATED"/>
    <property type="match status" value="1"/>
</dbReference>
<evidence type="ECO:0000313" key="6">
    <source>
        <dbReference type="Proteomes" id="UP001633002"/>
    </source>
</evidence>
<reference evidence="5 6" key="1">
    <citation type="submission" date="2024-09" db="EMBL/GenBank/DDBJ databases">
        <title>Chromosome-scale assembly of Riccia sorocarpa.</title>
        <authorList>
            <person name="Paukszto L."/>
        </authorList>
    </citation>
    <scope>NUCLEOTIDE SEQUENCE [LARGE SCALE GENOMIC DNA]</scope>
    <source>
        <strain evidence="5">LP-2024</strain>
        <tissue evidence="5">Aerial parts of the thallus</tissue>
    </source>
</reference>
<evidence type="ECO:0000256" key="2">
    <source>
        <dbReference type="ARBA" id="ARBA00023315"/>
    </source>
</evidence>
<dbReference type="SUPFAM" id="SSF55729">
    <property type="entry name" value="Acyl-CoA N-acyltransferases (Nat)"/>
    <property type="match status" value="2"/>
</dbReference>
<feature type="domain" description="N-acetyltransferase" evidence="4">
    <location>
        <begin position="162"/>
        <end position="309"/>
    </location>
</feature>
<feature type="region of interest" description="Disordered" evidence="3">
    <location>
        <begin position="146"/>
        <end position="165"/>
    </location>
</feature>
<gene>
    <name evidence="5" type="ORF">R1sor_012693</name>
</gene>
<dbReference type="EMBL" id="JBJQOH010000002">
    <property type="protein sequence ID" value="KAL3698617.1"/>
    <property type="molecule type" value="Genomic_DNA"/>
</dbReference>
<proteinExistence type="predicted"/>
<keyword evidence="6" id="KW-1185">Reference proteome</keyword>
<keyword evidence="1" id="KW-0808">Transferase</keyword>
<dbReference type="AlphaFoldDB" id="A0ABD3I754"/>
<dbReference type="InterPro" id="IPR000182">
    <property type="entry name" value="GNAT_dom"/>
</dbReference>
<comment type="caution">
    <text evidence="5">The sequence shown here is derived from an EMBL/GenBank/DDBJ whole genome shotgun (WGS) entry which is preliminary data.</text>
</comment>
<evidence type="ECO:0000313" key="5">
    <source>
        <dbReference type="EMBL" id="KAL3698617.1"/>
    </source>
</evidence>
<dbReference type="PANTHER" id="PTHR10545">
    <property type="entry name" value="DIAMINE N-ACETYLTRANSFERASE"/>
    <property type="match status" value="1"/>
</dbReference>
<organism evidence="5 6">
    <name type="scientific">Riccia sorocarpa</name>
    <dbReference type="NCBI Taxonomy" id="122646"/>
    <lineage>
        <taxon>Eukaryota</taxon>
        <taxon>Viridiplantae</taxon>
        <taxon>Streptophyta</taxon>
        <taxon>Embryophyta</taxon>
        <taxon>Marchantiophyta</taxon>
        <taxon>Marchantiopsida</taxon>
        <taxon>Marchantiidae</taxon>
        <taxon>Marchantiales</taxon>
        <taxon>Ricciaceae</taxon>
        <taxon>Riccia</taxon>
    </lineage>
</organism>
<keyword evidence="2" id="KW-0012">Acyltransferase</keyword>
<evidence type="ECO:0000256" key="3">
    <source>
        <dbReference type="SAM" id="MobiDB-lite"/>
    </source>
</evidence>
<name>A0ABD3I754_9MARC</name>
<accession>A0ABD3I754</accession>
<dbReference type="InterPro" id="IPR016181">
    <property type="entry name" value="Acyl_CoA_acyltransferase"/>
</dbReference>
<dbReference type="Pfam" id="PF00583">
    <property type="entry name" value="Acetyltransf_1"/>
    <property type="match status" value="2"/>
</dbReference>
<sequence length="309" mass="34562">MSLSVRVARDEDIPILVDYTLKLALETEGGEERERAVAEKGIKALVADPTKGFAYVAVDGDTEVIGCCIVTNEWSDWRNGVVWWLQGIYVREDRRQQGVFKTMYKHIKGVVENDSSIKGIRLFMSGTDEVGTKAFTSVGLNGNHYKQGATTSNSKTNTAKSVSMRPANDDDLSVLLDFQLRMAEETEGLKLERAILEQGLTAGLADSRKCCCYVAIDGNEIVGCNMITFSWSPLDNATVWWLQSVYVKQSHRQCGVFRQMYESLKSTVEQDSSITGLRLYVDVTNHRAQKVYASVGMDGGRYKLFEYLK</sequence>
<dbReference type="Gene3D" id="3.40.630.30">
    <property type="match status" value="2"/>
</dbReference>
<dbReference type="InterPro" id="IPR051016">
    <property type="entry name" value="Diverse_Substrate_AcTransf"/>
</dbReference>
<protein>
    <recommendedName>
        <fullName evidence="4">N-acetyltransferase domain-containing protein</fullName>
    </recommendedName>
</protein>
<dbReference type="Proteomes" id="UP001633002">
    <property type="component" value="Unassembled WGS sequence"/>
</dbReference>
<dbReference type="GO" id="GO:0008080">
    <property type="term" value="F:N-acetyltransferase activity"/>
    <property type="evidence" value="ECO:0007669"/>
    <property type="project" value="UniProtKB-ARBA"/>
</dbReference>
<evidence type="ECO:0000256" key="1">
    <source>
        <dbReference type="ARBA" id="ARBA00022679"/>
    </source>
</evidence>
<evidence type="ECO:0000259" key="4">
    <source>
        <dbReference type="PROSITE" id="PS51186"/>
    </source>
</evidence>
<dbReference type="CDD" id="cd04301">
    <property type="entry name" value="NAT_SF"/>
    <property type="match status" value="2"/>
</dbReference>